<evidence type="ECO:0000313" key="5">
    <source>
        <dbReference type="EMBL" id="MBB6068575.1"/>
    </source>
</evidence>
<dbReference type="Pfam" id="PF00534">
    <property type="entry name" value="Glycos_transf_1"/>
    <property type="match status" value="1"/>
</dbReference>
<keyword evidence="6" id="KW-1185">Reference proteome</keyword>
<proteinExistence type="predicted"/>
<dbReference type="InterPro" id="IPR028098">
    <property type="entry name" value="Glyco_trans_4-like_N"/>
</dbReference>
<keyword evidence="1" id="KW-0328">Glycosyltransferase</keyword>
<dbReference type="SUPFAM" id="SSF53756">
    <property type="entry name" value="UDP-Glycosyltransferase/glycogen phosphorylase"/>
    <property type="match status" value="1"/>
</dbReference>
<dbReference type="PANTHER" id="PTHR12526:SF510">
    <property type="entry name" value="D-INOSITOL 3-PHOSPHATE GLYCOSYLTRANSFERASE"/>
    <property type="match status" value="1"/>
</dbReference>
<dbReference type="PANTHER" id="PTHR12526">
    <property type="entry name" value="GLYCOSYLTRANSFERASE"/>
    <property type="match status" value="1"/>
</dbReference>
<reference evidence="5 6" key="1">
    <citation type="submission" date="2020-08" db="EMBL/GenBank/DDBJ databases">
        <title>Genomic Encyclopedia of Type Strains, Phase IV (KMG-IV): sequencing the most valuable type-strain genomes for metagenomic binning, comparative biology and taxonomic classification.</title>
        <authorList>
            <person name="Goeker M."/>
        </authorList>
    </citation>
    <scope>NUCLEOTIDE SEQUENCE [LARGE SCALE GENOMIC DNA]</scope>
    <source>
        <strain evidence="5 6">DSM 29007</strain>
    </source>
</reference>
<dbReference type="Gene3D" id="3.40.50.2000">
    <property type="entry name" value="Glycogen Phosphorylase B"/>
    <property type="match status" value="2"/>
</dbReference>
<protein>
    <submittedName>
        <fullName evidence="5">Glycosyltransferase involved in cell wall biosynthesis</fullName>
    </submittedName>
</protein>
<feature type="domain" description="Glycosyltransferase subfamily 4-like N-terminal" evidence="4">
    <location>
        <begin position="15"/>
        <end position="172"/>
    </location>
</feature>
<evidence type="ECO:0000256" key="1">
    <source>
        <dbReference type="ARBA" id="ARBA00022676"/>
    </source>
</evidence>
<dbReference type="Proteomes" id="UP000582837">
    <property type="component" value="Unassembled WGS sequence"/>
</dbReference>
<feature type="domain" description="Glycosyl transferase family 1" evidence="3">
    <location>
        <begin position="195"/>
        <end position="341"/>
    </location>
</feature>
<gene>
    <name evidence="5" type="ORF">HNQ61_000186</name>
</gene>
<organism evidence="5 6">
    <name type="scientific">Longimicrobium terrae</name>
    <dbReference type="NCBI Taxonomy" id="1639882"/>
    <lineage>
        <taxon>Bacteria</taxon>
        <taxon>Pseudomonadati</taxon>
        <taxon>Gemmatimonadota</taxon>
        <taxon>Longimicrobiia</taxon>
        <taxon>Longimicrobiales</taxon>
        <taxon>Longimicrobiaceae</taxon>
        <taxon>Longimicrobium</taxon>
    </lineage>
</organism>
<dbReference type="CDD" id="cd03811">
    <property type="entry name" value="GT4_GT28_WabH-like"/>
    <property type="match status" value="1"/>
</dbReference>
<evidence type="ECO:0000256" key="2">
    <source>
        <dbReference type="ARBA" id="ARBA00022679"/>
    </source>
</evidence>
<dbReference type="RefSeq" id="WP_205761091.1">
    <property type="nucleotide sequence ID" value="NZ_JABDTL010000001.1"/>
</dbReference>
<dbReference type="GO" id="GO:0016757">
    <property type="term" value="F:glycosyltransferase activity"/>
    <property type="evidence" value="ECO:0007669"/>
    <property type="project" value="UniProtKB-KW"/>
</dbReference>
<keyword evidence="2 5" id="KW-0808">Transferase</keyword>
<dbReference type="InterPro" id="IPR001296">
    <property type="entry name" value="Glyco_trans_1"/>
</dbReference>
<sequence length="367" mass="38911">MTRPVALLFSNPVGGGVQRVMMNLGAGIAALGIPVDLVVARVPGDVPPLPPGTRLVNLAARRTVNVLPGLVRYLRESRPRALLSAGERLNVLAVLARAAARSDARLVVAIHIALRAQFANAADPRTWLLRRVVPAAYRRADAVVSVSRAAAAEAAEVLRMPPERVRAIYNPVVTPELFRHAAGPAAHPWLADDRTVPVLLGMGRLAPQKDFATLIRAFARVRALRPARLLILGEGEERDALRALADGLGVGADVDLAGFTNDPYPSLARADAFVLSSAWEGLPTVLIEALALGVPVVSTDCPTGPAEILRGGERGALVPPADSVALADAILRALDAPHDRVRPDLPEFSPDHVVHQYLRVLGVEADA</sequence>
<name>A0A841GV64_9BACT</name>
<evidence type="ECO:0000313" key="6">
    <source>
        <dbReference type="Proteomes" id="UP000582837"/>
    </source>
</evidence>
<dbReference type="AlphaFoldDB" id="A0A841GV64"/>
<evidence type="ECO:0000259" key="3">
    <source>
        <dbReference type="Pfam" id="PF00534"/>
    </source>
</evidence>
<evidence type="ECO:0000259" key="4">
    <source>
        <dbReference type="Pfam" id="PF13439"/>
    </source>
</evidence>
<dbReference type="Pfam" id="PF13439">
    <property type="entry name" value="Glyco_transf_4"/>
    <property type="match status" value="1"/>
</dbReference>
<comment type="caution">
    <text evidence="5">The sequence shown here is derived from an EMBL/GenBank/DDBJ whole genome shotgun (WGS) entry which is preliminary data.</text>
</comment>
<dbReference type="EMBL" id="JACHIA010000001">
    <property type="protein sequence ID" value="MBB6068575.1"/>
    <property type="molecule type" value="Genomic_DNA"/>
</dbReference>
<accession>A0A841GV64</accession>